<feature type="transmembrane region" description="Helical" evidence="3">
    <location>
        <begin position="382"/>
        <end position="402"/>
    </location>
</feature>
<feature type="transmembrane region" description="Helical" evidence="3">
    <location>
        <begin position="414"/>
        <end position="435"/>
    </location>
</feature>
<proteinExistence type="predicted"/>
<dbReference type="Proteomes" id="UP000255036">
    <property type="component" value="Unassembled WGS sequence"/>
</dbReference>
<dbReference type="PANTHER" id="PTHR46825:SF11">
    <property type="entry name" value="PENICILLIN-BINDING PROTEIN 4"/>
    <property type="match status" value="1"/>
</dbReference>
<comment type="caution">
    <text evidence="5">The sequence shown here is derived from an EMBL/GenBank/DDBJ whole genome shotgun (WGS) entry which is preliminary data.</text>
</comment>
<dbReference type="SUPFAM" id="SSF56601">
    <property type="entry name" value="beta-lactamase/transpeptidase-like"/>
    <property type="match status" value="1"/>
</dbReference>
<evidence type="ECO:0000256" key="1">
    <source>
        <dbReference type="ARBA" id="ARBA00004370"/>
    </source>
</evidence>
<dbReference type="GO" id="GO:0016020">
    <property type="term" value="C:membrane"/>
    <property type="evidence" value="ECO:0007669"/>
    <property type="project" value="UniProtKB-SubCell"/>
</dbReference>
<accession>A0A371AUK1</accession>
<organism evidence="5 6">
    <name type="scientific">Anaerosacchariphilus polymeriproducens</name>
    <dbReference type="NCBI Taxonomy" id="1812858"/>
    <lineage>
        <taxon>Bacteria</taxon>
        <taxon>Bacillati</taxon>
        <taxon>Bacillota</taxon>
        <taxon>Clostridia</taxon>
        <taxon>Lachnospirales</taxon>
        <taxon>Lachnospiraceae</taxon>
        <taxon>Anaerosacchariphilus</taxon>
    </lineage>
</organism>
<protein>
    <submittedName>
        <fullName evidence="5">Class A beta-lactamase-related serine hydrolase</fullName>
    </submittedName>
</protein>
<dbReference type="RefSeq" id="WP_115482163.1">
    <property type="nucleotide sequence ID" value="NZ_QRCT01000032.1"/>
</dbReference>
<evidence type="ECO:0000259" key="4">
    <source>
        <dbReference type="Pfam" id="PF00144"/>
    </source>
</evidence>
<keyword evidence="2 3" id="KW-0472">Membrane</keyword>
<feature type="domain" description="Beta-lactamase-related" evidence="4">
    <location>
        <begin position="49"/>
        <end position="365"/>
    </location>
</feature>
<keyword evidence="3" id="KW-1133">Transmembrane helix</keyword>
<evidence type="ECO:0000256" key="2">
    <source>
        <dbReference type="ARBA" id="ARBA00023136"/>
    </source>
</evidence>
<evidence type="ECO:0000313" key="5">
    <source>
        <dbReference type="EMBL" id="RDU23219.1"/>
    </source>
</evidence>
<feature type="transmembrane region" description="Helical" evidence="3">
    <location>
        <begin position="441"/>
        <end position="464"/>
    </location>
</feature>
<evidence type="ECO:0000256" key="3">
    <source>
        <dbReference type="SAM" id="Phobius"/>
    </source>
</evidence>
<sequence>MKRFVIIVKSTIIVIICLYFMGYVIKHYDGKEYGFNQINDYVTKMCKVADTPGMSVAVLNDEQEYYINAGYENKDTKTKATSETKYELGSTTKAFTALGILLLEQDGMLDRNDSVSKYIPWFAPSFNGGTVEMTIEQLLCHTSGIPAWTIANLPIGTINDDGLLEETISMIKDMKLDNHPGKVYNYATINYDVLALIIERVTNTTYEEYIEKSILEPLGMYNSYFRVDNSKKSQLAQGYHYAFQVAEKYEAPTFYGNTAAGYLVSNTKDLMIWMKAQSGLFEINMTESLEKIKNAIMESHLYPIKSGKHYWAGWNLYHSYFFHTGNNPNFSSHVIIDRDETKAVFALTNISGSAAAVTADGIYRILHGENIKIGFFVDETSLVDLFCTILCFVELYVGIILWEKKNRIRTYAIVKASISLLLAILIAVFPYALHYNYLTLAIWYSPSLLVAAVGGVICLLRYAVKCAV</sequence>
<dbReference type="OrthoDB" id="9797709at2"/>
<dbReference type="AlphaFoldDB" id="A0A371AUK1"/>
<dbReference type="GO" id="GO:0016787">
    <property type="term" value="F:hydrolase activity"/>
    <property type="evidence" value="ECO:0007669"/>
    <property type="project" value="UniProtKB-KW"/>
</dbReference>
<feature type="transmembrane region" description="Helical" evidence="3">
    <location>
        <begin position="7"/>
        <end position="25"/>
    </location>
</feature>
<gene>
    <name evidence="5" type="ORF">DWV06_10590</name>
</gene>
<dbReference type="EMBL" id="QRCT01000032">
    <property type="protein sequence ID" value="RDU23219.1"/>
    <property type="molecule type" value="Genomic_DNA"/>
</dbReference>
<dbReference type="Gene3D" id="3.40.710.10">
    <property type="entry name" value="DD-peptidase/beta-lactamase superfamily"/>
    <property type="match status" value="1"/>
</dbReference>
<comment type="subcellular location">
    <subcellularLocation>
        <location evidence="1">Membrane</location>
    </subcellularLocation>
</comment>
<reference evidence="5 6" key="1">
    <citation type="submission" date="2018-07" db="EMBL/GenBank/DDBJ databases">
        <title>Anaerosacharophilus polymeroproducens gen. nov. sp. nov., an anaerobic bacterium isolated from salt field.</title>
        <authorList>
            <person name="Kim W."/>
            <person name="Yang S.-H."/>
            <person name="Oh J."/>
            <person name="Lee J.-H."/>
            <person name="Kwon K.K."/>
        </authorList>
    </citation>
    <scope>NUCLEOTIDE SEQUENCE [LARGE SCALE GENOMIC DNA]</scope>
    <source>
        <strain evidence="5 6">MCWD5</strain>
    </source>
</reference>
<dbReference type="InterPro" id="IPR050491">
    <property type="entry name" value="AmpC-like"/>
</dbReference>
<dbReference type="PANTHER" id="PTHR46825">
    <property type="entry name" value="D-ALANYL-D-ALANINE-CARBOXYPEPTIDASE/ENDOPEPTIDASE AMPH"/>
    <property type="match status" value="1"/>
</dbReference>
<dbReference type="InterPro" id="IPR012338">
    <property type="entry name" value="Beta-lactam/transpept-like"/>
</dbReference>
<dbReference type="Pfam" id="PF00144">
    <property type="entry name" value="Beta-lactamase"/>
    <property type="match status" value="1"/>
</dbReference>
<keyword evidence="3" id="KW-0812">Transmembrane</keyword>
<dbReference type="InterPro" id="IPR001466">
    <property type="entry name" value="Beta-lactam-related"/>
</dbReference>
<evidence type="ECO:0000313" key="6">
    <source>
        <dbReference type="Proteomes" id="UP000255036"/>
    </source>
</evidence>
<name>A0A371AUK1_9FIRM</name>
<keyword evidence="5" id="KW-0378">Hydrolase</keyword>
<keyword evidence="6" id="KW-1185">Reference proteome</keyword>